<sequence length="615" mass="67515">MVRDGVCAKKLGGPNFPPSGTNFLSAPASGRVAQPRPPKPVTLVGSAMSRLIDVVSRRAAAGSRFARCCALSRAKRVLNSGTPALPVSSAPRWWHQEPASGRTREPGAANSPRRSQATIAAPYDRLQANDHLSGVSLSVPFSPPRALADRPQPSPSRLNLQTRNEGERQASSKEAPHSSLSPASVPPPALVREYYPNGHIPSELEIAAFLRRNCWYHVQSRYTNNELCVKCPESHQEKNLLATGRLSREDGSFYCTECKLRGGWACFANRAAAVSPAAQQARLVAQGEINNFRDAYANVQNYSRNLQALPEEMIKGIEKLMGVPRETLKKYGVGYVTWPAGPHANRKADSEAMPMETYSPENEGVGYPALPAKPQINPDPKRLNSSRSYITFPRTGIAPDEGGDPQVVRLRLLPYEHGGLNDDKAGIMDPPKEPVTPGLFGLHTVPLNQAKITICGSEIDAMAVYKATGEPAVALDLFNQLPLNVLPLLERFVRIELWFEDTPTGRAAAESHAAKLGVNRTWIVSRHLAAIACDTVSMTDNVYYFGLDLNVVRQGFGRAEKLAHKDVLRFSDLRRHVHQYILNPRSFAGIKSNILPDLDRVFKGLRRGAPNDWFI</sequence>
<reference evidence="2 3" key="1">
    <citation type="journal article" name="Sci. Rep.">
        <title>Genome-scale phylogenetic analyses confirm Olpidium as the closest living zoosporic fungus to the non-flagellated, terrestrial fungi.</title>
        <authorList>
            <person name="Chang Y."/>
            <person name="Rochon D."/>
            <person name="Sekimoto S."/>
            <person name="Wang Y."/>
            <person name="Chovatia M."/>
            <person name="Sandor L."/>
            <person name="Salamov A."/>
            <person name="Grigoriev I.V."/>
            <person name="Stajich J.E."/>
            <person name="Spatafora J.W."/>
        </authorList>
    </citation>
    <scope>NUCLEOTIDE SEQUENCE [LARGE SCALE GENOMIC DNA]</scope>
    <source>
        <strain evidence="2">S191</strain>
    </source>
</reference>
<feature type="region of interest" description="Disordered" evidence="1">
    <location>
        <begin position="143"/>
        <end position="186"/>
    </location>
</feature>
<evidence type="ECO:0000313" key="3">
    <source>
        <dbReference type="Proteomes" id="UP000673691"/>
    </source>
</evidence>
<dbReference type="AlphaFoldDB" id="A0A8H8DFU6"/>
<comment type="caution">
    <text evidence="2">The sequence shown here is derived from an EMBL/GenBank/DDBJ whole genome shotgun (WGS) entry which is preliminary data.</text>
</comment>
<gene>
    <name evidence="2" type="ORF">BJ554DRAFT_3050</name>
</gene>
<dbReference type="InterPro" id="IPR034154">
    <property type="entry name" value="TOPRIM_DnaG/twinkle"/>
</dbReference>
<dbReference type="PANTHER" id="PTHR12873">
    <property type="entry name" value="T7-LIKE MITOCHONDRIAL DNA HELICASE"/>
    <property type="match status" value="1"/>
</dbReference>
<evidence type="ECO:0000313" key="2">
    <source>
        <dbReference type="EMBL" id="KAG5457044.1"/>
    </source>
</evidence>
<dbReference type="SUPFAM" id="SSF56731">
    <property type="entry name" value="DNA primase core"/>
    <property type="match status" value="1"/>
</dbReference>
<dbReference type="PANTHER" id="PTHR12873:SF0">
    <property type="entry name" value="TWINKLE MTDNA HELICASE"/>
    <property type="match status" value="1"/>
</dbReference>
<dbReference type="GO" id="GO:0043139">
    <property type="term" value="F:5'-3' DNA helicase activity"/>
    <property type="evidence" value="ECO:0007669"/>
    <property type="project" value="InterPro"/>
</dbReference>
<name>A0A8H8DFU6_9FUNG</name>
<dbReference type="Gene3D" id="3.40.1360.10">
    <property type="match status" value="1"/>
</dbReference>
<organism evidence="2 3">
    <name type="scientific">Olpidium bornovanus</name>
    <dbReference type="NCBI Taxonomy" id="278681"/>
    <lineage>
        <taxon>Eukaryota</taxon>
        <taxon>Fungi</taxon>
        <taxon>Fungi incertae sedis</taxon>
        <taxon>Olpidiomycota</taxon>
        <taxon>Olpidiomycotina</taxon>
        <taxon>Olpidiomycetes</taxon>
        <taxon>Olpidiales</taxon>
        <taxon>Olpidiaceae</taxon>
        <taxon>Olpidium</taxon>
    </lineage>
</organism>
<dbReference type="InterPro" id="IPR027032">
    <property type="entry name" value="Twinkle-like"/>
</dbReference>
<accession>A0A8H8DFU6</accession>
<proteinExistence type="predicted"/>
<feature type="region of interest" description="Disordered" evidence="1">
    <location>
        <begin position="81"/>
        <end position="115"/>
    </location>
</feature>
<dbReference type="OrthoDB" id="275278at2759"/>
<dbReference type="GO" id="GO:0003697">
    <property type="term" value="F:single-stranded DNA binding"/>
    <property type="evidence" value="ECO:0007669"/>
    <property type="project" value="InterPro"/>
</dbReference>
<evidence type="ECO:0000256" key="1">
    <source>
        <dbReference type="SAM" id="MobiDB-lite"/>
    </source>
</evidence>
<dbReference type="CDD" id="cd01029">
    <property type="entry name" value="TOPRIM_primases"/>
    <property type="match status" value="1"/>
</dbReference>
<dbReference type="EMBL" id="JAEFCI010010732">
    <property type="protein sequence ID" value="KAG5457044.1"/>
    <property type="molecule type" value="Genomic_DNA"/>
</dbReference>
<feature type="non-terminal residue" evidence="2">
    <location>
        <position position="615"/>
    </location>
</feature>
<protein>
    <submittedName>
        <fullName evidence="2">Uncharacterized protein</fullName>
    </submittedName>
</protein>
<feature type="compositionally biased region" description="Basic and acidic residues" evidence="1">
    <location>
        <begin position="164"/>
        <end position="176"/>
    </location>
</feature>
<dbReference type="Proteomes" id="UP000673691">
    <property type="component" value="Unassembled WGS sequence"/>
</dbReference>
<keyword evidence="3" id="KW-1185">Reference proteome</keyword>